<proteinExistence type="predicted"/>
<comment type="caution">
    <text evidence="2">The sequence shown here is derived from an EMBL/GenBank/DDBJ whole genome shotgun (WGS) entry which is preliminary data.</text>
</comment>
<evidence type="ECO:0000256" key="1">
    <source>
        <dbReference type="SAM" id="MobiDB-lite"/>
    </source>
</evidence>
<gene>
    <name evidence="2" type="ORF">HNP65_000329</name>
</gene>
<dbReference type="RefSeq" id="WP_246348155.1">
    <property type="nucleotide sequence ID" value="NZ_JACHEX010000001.1"/>
</dbReference>
<evidence type="ECO:0000313" key="2">
    <source>
        <dbReference type="EMBL" id="MBB6061907.1"/>
    </source>
</evidence>
<feature type="compositionally biased region" description="Polar residues" evidence="1">
    <location>
        <begin position="1"/>
        <end position="23"/>
    </location>
</feature>
<reference evidence="2 3" key="1">
    <citation type="submission" date="2020-08" db="EMBL/GenBank/DDBJ databases">
        <title>Genomic Encyclopedia of Type Strains, Phase IV (KMG-IV): sequencing the most valuable type-strain genomes for metagenomic binning, comparative biology and taxonomic classification.</title>
        <authorList>
            <person name="Goeker M."/>
        </authorList>
    </citation>
    <scope>NUCLEOTIDE SEQUENCE [LARGE SCALE GENOMIC DNA]</scope>
    <source>
        <strain evidence="2 3">DSM 13481</strain>
    </source>
</reference>
<dbReference type="EMBL" id="JACHEX010000001">
    <property type="protein sequence ID" value="MBB6061907.1"/>
    <property type="molecule type" value="Genomic_DNA"/>
</dbReference>
<evidence type="ECO:0000313" key="3">
    <source>
        <dbReference type="Proteomes" id="UP000555828"/>
    </source>
</evidence>
<sequence length="167" mass="18916">MSLTETVNETVSETLNETLSETVSETRNKNKEYREESIDINNNIETTNVVSATPVADNPPKWYLNLDERKKDIVDTWRTLIGPFDPKWLPLVSQVLHDCYPAQIKNAIVTLAKTKAEVMKEQGFEYVVEPLLKGVFGKRSKKRKQPAGFASKLTGLKQFLEEGEESA</sequence>
<protein>
    <submittedName>
        <fullName evidence="2">Uncharacterized protein</fullName>
    </submittedName>
</protein>
<organism evidence="2 3">
    <name type="scientific">Thermosipho japonicus</name>
    <dbReference type="NCBI Taxonomy" id="90323"/>
    <lineage>
        <taxon>Bacteria</taxon>
        <taxon>Thermotogati</taxon>
        <taxon>Thermotogota</taxon>
        <taxon>Thermotogae</taxon>
        <taxon>Thermotogales</taxon>
        <taxon>Fervidobacteriaceae</taxon>
        <taxon>Thermosipho</taxon>
    </lineage>
</organism>
<feature type="region of interest" description="Disordered" evidence="1">
    <location>
        <begin position="1"/>
        <end position="30"/>
    </location>
</feature>
<accession>A0A841GHS2</accession>
<dbReference type="AlphaFoldDB" id="A0A841GHS2"/>
<keyword evidence="3" id="KW-1185">Reference proteome</keyword>
<dbReference type="Proteomes" id="UP000555828">
    <property type="component" value="Unassembled WGS sequence"/>
</dbReference>
<name>A0A841GHS2_9BACT</name>